<reference evidence="2" key="1">
    <citation type="journal article" date="2021" name="Proc. Natl. Acad. Sci. U.S.A.">
        <title>A Catalog of Tens of Thousands of Viruses from Human Metagenomes Reveals Hidden Associations with Chronic Diseases.</title>
        <authorList>
            <person name="Tisza M.J."/>
            <person name="Buck C.B."/>
        </authorList>
    </citation>
    <scope>NUCLEOTIDE SEQUENCE</scope>
    <source>
        <strain evidence="2">CtSP74</strain>
    </source>
</reference>
<proteinExistence type="predicted"/>
<dbReference type="Pfam" id="PF14265">
    <property type="entry name" value="DUF4355"/>
    <property type="match status" value="1"/>
</dbReference>
<dbReference type="InterPro" id="IPR025580">
    <property type="entry name" value="Gp46"/>
</dbReference>
<name>A0A8S5NRA4_9CAUD</name>
<sequence length="192" mass="21535">MNKQFLLKLNLQHFADEGTTETNNTEPEFKAPATQSELDSYVNKAVQTALKNQQAKNEANFNSRLEEEIKKREDYSKLSESQKRDKDFEDQKAEFEKQVAEFRHSQLIVEVQKDLVSKGLPTELAETFALHGTAEDALKAVNVFEKAFKDAVNNAVKESARQTTPNVGATGAEKPLNLGARLAQGVSYKKPF</sequence>
<organism evidence="2">
    <name type="scientific">Siphoviridae sp. ctSP74</name>
    <dbReference type="NCBI Taxonomy" id="2826343"/>
    <lineage>
        <taxon>Viruses</taxon>
        <taxon>Duplodnaviria</taxon>
        <taxon>Heunggongvirae</taxon>
        <taxon>Uroviricota</taxon>
        <taxon>Caudoviricetes</taxon>
    </lineage>
</organism>
<evidence type="ECO:0000256" key="1">
    <source>
        <dbReference type="SAM" id="MobiDB-lite"/>
    </source>
</evidence>
<evidence type="ECO:0000313" key="2">
    <source>
        <dbReference type="EMBL" id="DAD96579.1"/>
    </source>
</evidence>
<dbReference type="EMBL" id="BK015221">
    <property type="protein sequence ID" value="DAD96579.1"/>
    <property type="molecule type" value="Genomic_DNA"/>
</dbReference>
<feature type="region of interest" description="Disordered" evidence="1">
    <location>
        <begin position="15"/>
        <end position="36"/>
    </location>
</feature>
<protein>
    <submittedName>
        <fullName evidence="2">Major capsid protein</fullName>
    </submittedName>
</protein>
<accession>A0A8S5NRA4</accession>